<keyword evidence="3" id="KW-1185">Reference proteome</keyword>
<dbReference type="RefSeq" id="WP_034353253.1">
    <property type="nucleotide sequence ID" value="NZ_JRPR02000007.1"/>
</dbReference>
<protein>
    <submittedName>
        <fullName evidence="2">Uncharacterized protein</fullName>
    </submittedName>
</protein>
<organism evidence="2 3">
    <name type="scientific">Helicobacter jaachi</name>
    <dbReference type="NCBI Taxonomy" id="1677920"/>
    <lineage>
        <taxon>Bacteria</taxon>
        <taxon>Pseudomonadati</taxon>
        <taxon>Campylobacterota</taxon>
        <taxon>Epsilonproteobacteria</taxon>
        <taxon>Campylobacterales</taxon>
        <taxon>Helicobacteraceae</taxon>
        <taxon>Helicobacter</taxon>
    </lineage>
</organism>
<accession>A0A4U8T822</accession>
<proteinExistence type="predicted"/>
<comment type="caution">
    <text evidence="2">The sequence shown here is derived from an EMBL/GenBank/DDBJ whole genome shotgun (WGS) entry which is preliminary data.</text>
</comment>
<evidence type="ECO:0000313" key="2">
    <source>
        <dbReference type="EMBL" id="TLD95755.1"/>
    </source>
</evidence>
<feature type="transmembrane region" description="Helical" evidence="1">
    <location>
        <begin position="46"/>
        <end position="65"/>
    </location>
</feature>
<keyword evidence="1" id="KW-1133">Transmembrane helix</keyword>
<evidence type="ECO:0000256" key="1">
    <source>
        <dbReference type="SAM" id="Phobius"/>
    </source>
</evidence>
<feature type="transmembrane region" description="Helical" evidence="1">
    <location>
        <begin position="7"/>
        <end position="40"/>
    </location>
</feature>
<keyword evidence="1" id="KW-0472">Membrane</keyword>
<reference evidence="2 3" key="1">
    <citation type="journal article" date="2014" name="Genome Announc.">
        <title>Draft genome sequences of eight enterohepatic helicobacter species isolated from both laboratory and wild rodents.</title>
        <authorList>
            <person name="Sheh A."/>
            <person name="Shen Z."/>
            <person name="Fox J.G."/>
        </authorList>
    </citation>
    <scope>NUCLEOTIDE SEQUENCE [LARGE SCALE GENOMIC DNA]</scope>
    <source>
        <strain evidence="2 3">MIT 09-6949</strain>
    </source>
</reference>
<evidence type="ECO:0000313" key="3">
    <source>
        <dbReference type="Proteomes" id="UP000029733"/>
    </source>
</evidence>
<keyword evidence="1" id="KW-0812">Transmembrane</keyword>
<name>A0A4U8T822_9HELI</name>
<dbReference type="EMBL" id="JRPR02000007">
    <property type="protein sequence ID" value="TLD95755.1"/>
    <property type="molecule type" value="Genomic_DNA"/>
</dbReference>
<sequence>MVGAFGMFVMIIFSIFGLILVAMFWFAAVMIAGCCVVLLLCLNQPYPYDIILSSSFLAFIGYVAYRQLKNKELSMPVRIIKLYYCNNCSYKVLHTQGDVLPPLPPSICPKCKQGIKSKLPKALDLLDPRLFFYTFKKV</sequence>
<gene>
    <name evidence="2" type="ORF">LS71_007895</name>
</gene>
<dbReference type="Proteomes" id="UP000029733">
    <property type="component" value="Unassembled WGS sequence"/>
</dbReference>
<dbReference type="AlphaFoldDB" id="A0A4U8T822"/>
<dbReference type="STRING" id="1677920.LS71_02610"/>